<dbReference type="SUPFAM" id="SSF74731">
    <property type="entry name" value="Ribosomal protein L20"/>
    <property type="match status" value="1"/>
</dbReference>
<evidence type="ECO:0000256" key="6">
    <source>
        <dbReference type="ARBA" id="ARBA00035172"/>
    </source>
</evidence>
<dbReference type="HAMAP" id="MF_00382">
    <property type="entry name" value="Ribosomal_bL20"/>
    <property type="match status" value="1"/>
</dbReference>
<evidence type="ECO:0000256" key="5">
    <source>
        <dbReference type="ARBA" id="ARBA00023274"/>
    </source>
</evidence>
<comment type="caution">
    <text evidence="9">The sequence shown here is derived from an EMBL/GenBank/DDBJ whole genome shotgun (WGS) entry which is preliminary data.</text>
</comment>
<dbReference type="GO" id="GO:0000027">
    <property type="term" value="P:ribosomal large subunit assembly"/>
    <property type="evidence" value="ECO:0007669"/>
    <property type="project" value="UniProtKB-UniRule"/>
</dbReference>
<dbReference type="PROSITE" id="PS00937">
    <property type="entry name" value="RIBOSOMAL_L20"/>
    <property type="match status" value="1"/>
</dbReference>
<dbReference type="Gene3D" id="6.10.160.10">
    <property type="match status" value="1"/>
</dbReference>
<dbReference type="GO" id="GO:1990904">
    <property type="term" value="C:ribonucleoprotein complex"/>
    <property type="evidence" value="ECO:0007669"/>
    <property type="project" value="UniProtKB-KW"/>
</dbReference>
<accession>A0A7C4ZHI8</accession>
<dbReference type="InterPro" id="IPR035566">
    <property type="entry name" value="Ribosomal_protein_bL20_C"/>
</dbReference>
<evidence type="ECO:0000256" key="4">
    <source>
        <dbReference type="ARBA" id="ARBA00022980"/>
    </source>
</evidence>
<evidence type="ECO:0000256" key="7">
    <source>
        <dbReference type="HAMAP-Rule" id="MF_00382"/>
    </source>
</evidence>
<dbReference type="Proteomes" id="UP000885759">
    <property type="component" value="Unassembled WGS sequence"/>
</dbReference>
<dbReference type="Pfam" id="PF00453">
    <property type="entry name" value="Ribosomal_L20"/>
    <property type="match status" value="1"/>
</dbReference>
<protein>
    <recommendedName>
        <fullName evidence="6 7">Large ribosomal subunit protein bL20</fullName>
    </recommendedName>
</protein>
<dbReference type="EMBL" id="DRPZ01000246">
    <property type="protein sequence ID" value="HGY10318.1"/>
    <property type="molecule type" value="Genomic_DNA"/>
</dbReference>
<dbReference type="AlphaFoldDB" id="A0A7C4ZHI8"/>
<organism evidence="9">
    <name type="scientific">Oceanithermus profundus</name>
    <dbReference type="NCBI Taxonomy" id="187137"/>
    <lineage>
        <taxon>Bacteria</taxon>
        <taxon>Thermotogati</taxon>
        <taxon>Deinococcota</taxon>
        <taxon>Deinococci</taxon>
        <taxon>Thermales</taxon>
        <taxon>Thermaceae</taxon>
        <taxon>Oceanithermus</taxon>
    </lineage>
</organism>
<keyword evidence="2 7" id="KW-0699">rRNA-binding</keyword>
<dbReference type="InterPro" id="IPR049946">
    <property type="entry name" value="RIBOSOMAL_L20_CS"/>
</dbReference>
<dbReference type="FunFam" id="1.10.1900.20:FF:000001">
    <property type="entry name" value="50S ribosomal protein L20"/>
    <property type="match status" value="1"/>
</dbReference>
<evidence type="ECO:0000256" key="8">
    <source>
        <dbReference type="RuleBase" id="RU000560"/>
    </source>
</evidence>
<dbReference type="GO" id="GO:0005840">
    <property type="term" value="C:ribosome"/>
    <property type="evidence" value="ECO:0007669"/>
    <property type="project" value="UniProtKB-KW"/>
</dbReference>
<proteinExistence type="inferred from homology"/>
<dbReference type="PANTHER" id="PTHR10986">
    <property type="entry name" value="39S RIBOSOMAL PROTEIN L20"/>
    <property type="match status" value="1"/>
</dbReference>
<dbReference type="GO" id="GO:0019843">
    <property type="term" value="F:rRNA binding"/>
    <property type="evidence" value="ECO:0007669"/>
    <property type="project" value="UniProtKB-UniRule"/>
</dbReference>
<keyword evidence="3 7" id="KW-0694">RNA-binding</keyword>
<dbReference type="NCBIfam" id="TIGR01032">
    <property type="entry name" value="rplT_bact"/>
    <property type="match status" value="1"/>
</dbReference>
<dbReference type="GO" id="GO:0006412">
    <property type="term" value="P:translation"/>
    <property type="evidence" value="ECO:0007669"/>
    <property type="project" value="InterPro"/>
</dbReference>
<gene>
    <name evidence="7" type="primary">rplT</name>
    <name evidence="9" type="ORF">ENK37_09780</name>
</gene>
<evidence type="ECO:0000256" key="1">
    <source>
        <dbReference type="ARBA" id="ARBA00007698"/>
    </source>
</evidence>
<comment type="function">
    <text evidence="7 8">Binds directly to 23S ribosomal RNA and is necessary for the in vitro assembly process of the 50S ribosomal subunit. It is not involved in the protein synthesizing functions of that subunit.</text>
</comment>
<dbReference type="PRINTS" id="PR00062">
    <property type="entry name" value="RIBOSOMALL20"/>
</dbReference>
<comment type="similarity">
    <text evidence="1 7 8">Belongs to the bacterial ribosomal protein bL20 family.</text>
</comment>
<evidence type="ECO:0000256" key="2">
    <source>
        <dbReference type="ARBA" id="ARBA00022730"/>
    </source>
</evidence>
<evidence type="ECO:0000256" key="3">
    <source>
        <dbReference type="ARBA" id="ARBA00022884"/>
    </source>
</evidence>
<name>A0A7C4ZHI8_9DEIN</name>
<reference evidence="9" key="1">
    <citation type="journal article" date="2020" name="mSystems">
        <title>Genome- and Community-Level Interaction Insights into Carbon Utilization and Element Cycling Functions of Hydrothermarchaeota in Hydrothermal Sediment.</title>
        <authorList>
            <person name="Zhou Z."/>
            <person name="Liu Y."/>
            <person name="Xu W."/>
            <person name="Pan J."/>
            <person name="Luo Z.H."/>
            <person name="Li M."/>
        </authorList>
    </citation>
    <scope>NUCLEOTIDE SEQUENCE [LARGE SCALE GENOMIC DNA]</scope>
    <source>
        <strain evidence="9">HyVt-570</strain>
    </source>
</reference>
<dbReference type="InterPro" id="IPR005813">
    <property type="entry name" value="Ribosomal_bL20"/>
</dbReference>
<keyword evidence="5 7" id="KW-0687">Ribonucleoprotein</keyword>
<dbReference type="CDD" id="cd07026">
    <property type="entry name" value="Ribosomal_L20"/>
    <property type="match status" value="1"/>
</dbReference>
<dbReference type="GO" id="GO:0003735">
    <property type="term" value="F:structural constituent of ribosome"/>
    <property type="evidence" value="ECO:0007669"/>
    <property type="project" value="InterPro"/>
</dbReference>
<sequence length="116" mass="13237">MPRAKTGVVRRRKHKKVLKQAKGYWGSRSKNIKRAKETLLNAAEHSYADRRKKKRVFRRLWIARINAAARQNGLSYSKLMHGLKAAGIEIDRKMLADIAVRDPEGFAALVEQAKNA</sequence>
<keyword evidence="4 7" id="KW-0689">Ribosomal protein</keyword>
<evidence type="ECO:0000313" key="9">
    <source>
        <dbReference type="EMBL" id="HGY10318.1"/>
    </source>
</evidence>
<dbReference type="Gene3D" id="1.10.1900.20">
    <property type="entry name" value="Ribosomal protein L20"/>
    <property type="match status" value="1"/>
</dbReference>